<dbReference type="NCBIfam" id="TIGR00611">
    <property type="entry name" value="recf"/>
    <property type="match status" value="1"/>
</dbReference>
<keyword evidence="10 12" id="KW-0234">DNA repair</keyword>
<dbReference type="GO" id="GO:0006302">
    <property type="term" value="P:double-strand break repair"/>
    <property type="evidence" value="ECO:0007669"/>
    <property type="project" value="TreeGrafter"/>
</dbReference>
<dbReference type="PROSITE" id="PS00618">
    <property type="entry name" value="RECF_2"/>
    <property type="match status" value="1"/>
</dbReference>
<evidence type="ECO:0000256" key="9">
    <source>
        <dbReference type="ARBA" id="ARBA00023125"/>
    </source>
</evidence>
<evidence type="ECO:0000259" key="14">
    <source>
        <dbReference type="Pfam" id="PF02463"/>
    </source>
</evidence>
<dbReference type="GO" id="GO:0000731">
    <property type="term" value="P:DNA synthesis involved in DNA repair"/>
    <property type="evidence" value="ECO:0007669"/>
    <property type="project" value="TreeGrafter"/>
</dbReference>
<dbReference type="Proteomes" id="UP000183995">
    <property type="component" value="Unassembled WGS sequence"/>
</dbReference>
<evidence type="ECO:0000256" key="11">
    <source>
        <dbReference type="ARBA" id="ARBA00023236"/>
    </source>
</evidence>
<evidence type="ECO:0000256" key="4">
    <source>
        <dbReference type="ARBA" id="ARBA00022490"/>
    </source>
</evidence>
<feature type="binding site" evidence="12">
    <location>
        <begin position="30"/>
        <end position="37"/>
    </location>
    <ligand>
        <name>ATP</name>
        <dbReference type="ChEBI" id="CHEBI:30616"/>
    </ligand>
</feature>
<comment type="function">
    <text evidence="12 13">The RecF protein is involved in DNA metabolism; it is required for DNA replication and normal SOS inducibility. RecF binds preferentially to single-stranded, linear DNA. It also seems to bind ATP.</text>
</comment>
<dbReference type="PANTHER" id="PTHR32182">
    <property type="entry name" value="DNA REPLICATION AND REPAIR PROTEIN RECF"/>
    <property type="match status" value="1"/>
</dbReference>
<keyword evidence="6 12" id="KW-0547">Nucleotide-binding</keyword>
<dbReference type="STRING" id="1123282.SAMN02745823_01032"/>
<dbReference type="GO" id="GO:0009432">
    <property type="term" value="P:SOS response"/>
    <property type="evidence" value="ECO:0007669"/>
    <property type="project" value="UniProtKB-UniRule"/>
</dbReference>
<keyword evidence="5 12" id="KW-0235">DNA replication</keyword>
<dbReference type="InterPro" id="IPR018078">
    <property type="entry name" value="DNA-binding_RecF_CS"/>
</dbReference>
<dbReference type="GO" id="GO:0005737">
    <property type="term" value="C:cytoplasm"/>
    <property type="evidence" value="ECO:0007669"/>
    <property type="project" value="UniProtKB-SubCell"/>
</dbReference>
<dbReference type="AlphaFoldDB" id="A0A1M5VU66"/>
<evidence type="ECO:0000256" key="7">
    <source>
        <dbReference type="ARBA" id="ARBA00022763"/>
    </source>
</evidence>
<feature type="domain" description="RecF/RecN/SMC N-terminal" evidence="14">
    <location>
        <begin position="3"/>
        <end position="349"/>
    </location>
</feature>
<evidence type="ECO:0000256" key="2">
    <source>
        <dbReference type="ARBA" id="ARBA00008016"/>
    </source>
</evidence>
<sequence length="367" mass="41642">MNVRQITLRNFRNYSEFETEFTDKVNVIIGDNAQGKTNLLEAVYFMSAGRSFRAKSDRELISFDSDAAYIRADISAGGREQKLEAYLFRQKRRQLLANDVKLRTAGELCGRLRAVLFCPDDLQMVREGAAVRRRLMDSCLCQLRPRYAAALTENNRLLEHKTRILRDHHEKPSLLYTLDDFDLRLAQTGAELIYYRAAYAALLSEKASKIHREFSGGRENLTLTYKTVKTIPDPRKKPAELLPHLQEHLRDHRRAELETGTCLSGAHKDDLEIDIDGIPARSFASQGQARTAALSVKLAEREIHYDDGGEYPLLLLDDVLSELDMTRQNFVLNKIGEGQVFITCCEDGRLKSRTGGKVLHIDGGRLA</sequence>
<keyword evidence="7 12" id="KW-0227">DNA damage</keyword>
<keyword evidence="11 12" id="KW-0742">SOS response</keyword>
<dbReference type="RefSeq" id="WP_073076572.1">
    <property type="nucleotide sequence ID" value="NZ_FQXV01000002.1"/>
</dbReference>
<accession>A0A1M5VU66</accession>
<dbReference type="PANTHER" id="PTHR32182:SF0">
    <property type="entry name" value="DNA REPLICATION AND REPAIR PROTEIN RECF"/>
    <property type="match status" value="1"/>
</dbReference>
<keyword evidence="16" id="KW-1185">Reference proteome</keyword>
<dbReference type="EMBL" id="FQXV01000002">
    <property type="protein sequence ID" value="SHH78812.1"/>
    <property type="molecule type" value="Genomic_DNA"/>
</dbReference>
<keyword evidence="8 12" id="KW-0067">ATP-binding</keyword>
<evidence type="ECO:0000313" key="15">
    <source>
        <dbReference type="EMBL" id="SHH78812.1"/>
    </source>
</evidence>
<gene>
    <name evidence="12" type="primary">recF</name>
    <name evidence="15" type="ORF">SAMN02745823_01032</name>
</gene>
<protein>
    <recommendedName>
        <fullName evidence="3 12">DNA replication and repair protein RecF</fullName>
    </recommendedName>
</protein>
<comment type="similarity">
    <text evidence="2 12 13">Belongs to the RecF family.</text>
</comment>
<dbReference type="InterPro" id="IPR001238">
    <property type="entry name" value="DNA-binding_RecF"/>
</dbReference>
<dbReference type="Pfam" id="PF02463">
    <property type="entry name" value="SMC_N"/>
    <property type="match status" value="1"/>
</dbReference>
<dbReference type="Gene3D" id="3.40.50.300">
    <property type="entry name" value="P-loop containing nucleotide triphosphate hydrolases"/>
    <property type="match status" value="1"/>
</dbReference>
<dbReference type="GO" id="GO:0005524">
    <property type="term" value="F:ATP binding"/>
    <property type="evidence" value="ECO:0007669"/>
    <property type="project" value="UniProtKB-UniRule"/>
</dbReference>
<evidence type="ECO:0000313" key="16">
    <source>
        <dbReference type="Proteomes" id="UP000183995"/>
    </source>
</evidence>
<evidence type="ECO:0000256" key="10">
    <source>
        <dbReference type="ARBA" id="ARBA00023204"/>
    </source>
</evidence>
<evidence type="ECO:0000256" key="8">
    <source>
        <dbReference type="ARBA" id="ARBA00022840"/>
    </source>
</evidence>
<dbReference type="OrthoDB" id="9803889at2"/>
<dbReference type="GO" id="GO:0006260">
    <property type="term" value="P:DNA replication"/>
    <property type="evidence" value="ECO:0007669"/>
    <property type="project" value="UniProtKB-UniRule"/>
</dbReference>
<evidence type="ECO:0000256" key="1">
    <source>
        <dbReference type="ARBA" id="ARBA00004496"/>
    </source>
</evidence>
<evidence type="ECO:0000256" key="5">
    <source>
        <dbReference type="ARBA" id="ARBA00022705"/>
    </source>
</evidence>
<proteinExistence type="inferred from homology"/>
<dbReference type="InterPro" id="IPR003395">
    <property type="entry name" value="RecF/RecN/SMC_N"/>
</dbReference>
<keyword evidence="4 12" id="KW-0963">Cytoplasm</keyword>
<keyword evidence="9 12" id="KW-0238">DNA-binding</keyword>
<name>A0A1M5VU66_9FIRM</name>
<organism evidence="15 16">
    <name type="scientific">Sporobacter termitidis DSM 10068</name>
    <dbReference type="NCBI Taxonomy" id="1123282"/>
    <lineage>
        <taxon>Bacteria</taxon>
        <taxon>Bacillati</taxon>
        <taxon>Bacillota</taxon>
        <taxon>Clostridia</taxon>
        <taxon>Eubacteriales</taxon>
        <taxon>Oscillospiraceae</taxon>
        <taxon>Sporobacter</taxon>
    </lineage>
</organism>
<comment type="subcellular location">
    <subcellularLocation>
        <location evidence="1 12 13">Cytoplasm</location>
    </subcellularLocation>
</comment>
<evidence type="ECO:0000256" key="6">
    <source>
        <dbReference type="ARBA" id="ARBA00022741"/>
    </source>
</evidence>
<evidence type="ECO:0000256" key="12">
    <source>
        <dbReference type="HAMAP-Rule" id="MF_00365"/>
    </source>
</evidence>
<dbReference type="GO" id="GO:0003697">
    <property type="term" value="F:single-stranded DNA binding"/>
    <property type="evidence" value="ECO:0007669"/>
    <property type="project" value="UniProtKB-UniRule"/>
</dbReference>
<reference evidence="15 16" key="1">
    <citation type="submission" date="2016-11" db="EMBL/GenBank/DDBJ databases">
        <authorList>
            <person name="Jaros S."/>
            <person name="Januszkiewicz K."/>
            <person name="Wedrychowicz H."/>
        </authorList>
    </citation>
    <scope>NUCLEOTIDE SEQUENCE [LARGE SCALE GENOMIC DNA]</scope>
    <source>
        <strain evidence="15 16">DSM 10068</strain>
    </source>
</reference>
<dbReference type="HAMAP" id="MF_00365">
    <property type="entry name" value="RecF"/>
    <property type="match status" value="1"/>
</dbReference>
<dbReference type="InterPro" id="IPR027417">
    <property type="entry name" value="P-loop_NTPase"/>
</dbReference>
<evidence type="ECO:0000256" key="13">
    <source>
        <dbReference type="RuleBase" id="RU000578"/>
    </source>
</evidence>
<evidence type="ECO:0000256" key="3">
    <source>
        <dbReference type="ARBA" id="ARBA00020170"/>
    </source>
</evidence>
<dbReference type="SUPFAM" id="SSF52540">
    <property type="entry name" value="P-loop containing nucleoside triphosphate hydrolases"/>
    <property type="match status" value="1"/>
</dbReference>
<dbReference type="Gene3D" id="1.20.1050.90">
    <property type="entry name" value="RecF/RecN/SMC, N-terminal domain"/>
    <property type="match status" value="1"/>
</dbReference>
<dbReference type="InterPro" id="IPR042174">
    <property type="entry name" value="RecF_2"/>
</dbReference>